<evidence type="ECO:0000256" key="2">
    <source>
        <dbReference type="ARBA" id="ARBA00022723"/>
    </source>
</evidence>
<evidence type="ECO:0000313" key="11">
    <source>
        <dbReference type="EMBL" id="TQE93665.1"/>
    </source>
</evidence>
<sequence length="337" mass="38048">MRAPLYLLEQGSKLSCQSRLLVVTKQGQTLARLPLIQVSQVLVFGNVEITTPALKRLLDEGIEVVLLSQRGRFYGRLVGATGGNGGLRVAQILRSQDSTFALHLARHFVRAKLHNCRVLLQRYARRQGEPQVQAAVEGLERALDQVEHCRTINSLSGVEGRGTAVYFGAWKSLLKPPWHFHRRLRRPPPDPVNVLLSFGYTLLSQNILGAVLAVGLDPYVGFLHQLQYNRPSLALDLMEEFRPVVVDSVVLRCLNNGILQPEHFQPGEAHQRPVVLVDEGVKRFVREMEQRLEQEIQHPQTGERVTYRRLFLQQVYSLARALQAEGGGDDYTPHLIR</sequence>
<evidence type="ECO:0000256" key="1">
    <source>
        <dbReference type="ARBA" id="ARBA00022722"/>
    </source>
</evidence>
<dbReference type="GO" id="GO:0043571">
    <property type="term" value="P:maintenance of CRISPR repeat elements"/>
    <property type="evidence" value="ECO:0007669"/>
    <property type="project" value="UniProtKB-UniRule"/>
</dbReference>
<dbReference type="InterPro" id="IPR002729">
    <property type="entry name" value="CRISPR-assoc_Cas1"/>
</dbReference>
<dbReference type="HAMAP" id="MF_01470">
    <property type="entry name" value="Cas1"/>
    <property type="match status" value="1"/>
</dbReference>
<comment type="similarity">
    <text evidence="10">Belongs to the CRISPR-associated endonuclease Cas1 family.</text>
</comment>
<reference evidence="11 12" key="1">
    <citation type="submission" date="2019-06" db="EMBL/GenBank/DDBJ databases">
        <title>Genome sequence of Litorilinea aerophila BAA-2444.</title>
        <authorList>
            <person name="Maclea K.S."/>
            <person name="Maurais E.G."/>
            <person name="Iannazzi L.C."/>
        </authorList>
    </citation>
    <scope>NUCLEOTIDE SEQUENCE [LARGE SCALE GENOMIC DNA]</scope>
    <source>
        <strain evidence="11 12">ATCC BAA-2444</strain>
    </source>
</reference>
<organism evidence="11 12">
    <name type="scientific">Litorilinea aerophila</name>
    <dbReference type="NCBI Taxonomy" id="1204385"/>
    <lineage>
        <taxon>Bacteria</taxon>
        <taxon>Bacillati</taxon>
        <taxon>Chloroflexota</taxon>
        <taxon>Caldilineae</taxon>
        <taxon>Caldilineales</taxon>
        <taxon>Caldilineaceae</taxon>
        <taxon>Litorilinea</taxon>
    </lineage>
</organism>
<dbReference type="EMBL" id="VIGC01000035">
    <property type="protein sequence ID" value="TQE93665.1"/>
    <property type="molecule type" value="Genomic_DNA"/>
</dbReference>
<keyword evidence="6 10" id="KW-0051">Antiviral defense</keyword>
<dbReference type="OrthoDB" id="9803119at2"/>
<comment type="subunit">
    <text evidence="9 10">Homodimer, forms a heterotetramer with a Cas2 homodimer.</text>
</comment>
<evidence type="ECO:0000256" key="6">
    <source>
        <dbReference type="ARBA" id="ARBA00023118"/>
    </source>
</evidence>
<comment type="function">
    <text evidence="10">CRISPR (clustered regularly interspaced short palindromic repeat), is an adaptive immune system that provides protection against mobile genetic elements (viruses, transposable elements and conjugative plasmids). CRISPR clusters contain spacers, sequences complementary to antecedent mobile elements, and target invading nucleic acids. CRISPR clusters are transcribed and processed into CRISPR RNA (crRNA). Acts as a dsDNA endonuclease. Involved in the integration of spacer DNA into the CRISPR cassette.</text>
</comment>
<dbReference type="InterPro" id="IPR050646">
    <property type="entry name" value="Cas1"/>
</dbReference>
<evidence type="ECO:0000256" key="7">
    <source>
        <dbReference type="ARBA" id="ARBA00023125"/>
    </source>
</evidence>
<proteinExistence type="inferred from homology"/>
<gene>
    <name evidence="10 11" type="primary">cas1</name>
    <name evidence="11" type="ORF">FKZ61_20290</name>
</gene>
<keyword evidence="7 10" id="KW-0238">DNA-binding</keyword>
<dbReference type="Pfam" id="PF01867">
    <property type="entry name" value="Cas_Cas1"/>
    <property type="match status" value="1"/>
</dbReference>
<dbReference type="PANTHER" id="PTHR34353">
    <property type="entry name" value="CRISPR-ASSOCIATED ENDONUCLEASE CAS1 1"/>
    <property type="match status" value="1"/>
</dbReference>
<keyword evidence="3 10" id="KW-0255">Endonuclease</keyword>
<evidence type="ECO:0000256" key="10">
    <source>
        <dbReference type="HAMAP-Rule" id="MF_01470"/>
    </source>
</evidence>
<dbReference type="GO" id="GO:0051607">
    <property type="term" value="P:defense response to virus"/>
    <property type="evidence" value="ECO:0007669"/>
    <property type="project" value="UniProtKB-UniRule"/>
</dbReference>
<keyword evidence="2 10" id="KW-0479">Metal-binding</keyword>
<dbReference type="GO" id="GO:0003677">
    <property type="term" value="F:DNA binding"/>
    <property type="evidence" value="ECO:0007669"/>
    <property type="project" value="UniProtKB-KW"/>
</dbReference>
<dbReference type="Proteomes" id="UP000317371">
    <property type="component" value="Unassembled WGS sequence"/>
</dbReference>
<name>A0A540VAB3_9CHLR</name>
<accession>A0A540VAB3</accession>
<feature type="binding site" evidence="10">
    <location>
        <position position="239"/>
    </location>
    <ligand>
        <name>Mn(2+)</name>
        <dbReference type="ChEBI" id="CHEBI:29035"/>
    </ligand>
</feature>
<dbReference type="NCBIfam" id="TIGR00287">
    <property type="entry name" value="cas1"/>
    <property type="match status" value="1"/>
</dbReference>
<keyword evidence="12" id="KW-1185">Reference proteome</keyword>
<dbReference type="GO" id="GO:0004519">
    <property type="term" value="F:endonuclease activity"/>
    <property type="evidence" value="ECO:0007669"/>
    <property type="project" value="UniProtKB-UniRule"/>
</dbReference>
<comment type="cofactor">
    <cofactor evidence="10">
        <name>Mg(2+)</name>
        <dbReference type="ChEBI" id="CHEBI:18420"/>
    </cofactor>
    <cofactor evidence="10">
        <name>Mn(2+)</name>
        <dbReference type="ChEBI" id="CHEBI:29035"/>
    </cofactor>
</comment>
<keyword evidence="5 10" id="KW-0460">Magnesium</keyword>
<dbReference type="RefSeq" id="WP_141611995.1">
    <property type="nucleotide sequence ID" value="NZ_VIGC02000035.1"/>
</dbReference>
<evidence type="ECO:0000256" key="4">
    <source>
        <dbReference type="ARBA" id="ARBA00022801"/>
    </source>
</evidence>
<dbReference type="Gene3D" id="1.20.120.920">
    <property type="entry name" value="CRISPR-associated endonuclease Cas1, C-terminal domain"/>
    <property type="match status" value="1"/>
</dbReference>
<evidence type="ECO:0000256" key="5">
    <source>
        <dbReference type="ARBA" id="ARBA00022842"/>
    </source>
</evidence>
<dbReference type="AlphaFoldDB" id="A0A540VAB3"/>
<dbReference type="GO" id="GO:0046872">
    <property type="term" value="F:metal ion binding"/>
    <property type="evidence" value="ECO:0007669"/>
    <property type="project" value="UniProtKB-UniRule"/>
</dbReference>
<evidence type="ECO:0000256" key="8">
    <source>
        <dbReference type="ARBA" id="ARBA00023211"/>
    </source>
</evidence>
<dbReference type="CDD" id="cd09634">
    <property type="entry name" value="Cas1_I-II-III"/>
    <property type="match status" value="1"/>
</dbReference>
<keyword evidence="8 10" id="KW-0464">Manganese</keyword>
<dbReference type="GO" id="GO:0016787">
    <property type="term" value="F:hydrolase activity"/>
    <property type="evidence" value="ECO:0007669"/>
    <property type="project" value="UniProtKB-KW"/>
</dbReference>
<feature type="binding site" evidence="10">
    <location>
        <position position="159"/>
    </location>
    <ligand>
        <name>Mn(2+)</name>
        <dbReference type="ChEBI" id="CHEBI:29035"/>
    </ligand>
</feature>
<keyword evidence="4 10" id="KW-0378">Hydrolase</keyword>
<dbReference type="InParanoid" id="A0A540VAB3"/>
<protein>
    <recommendedName>
        <fullName evidence="10">CRISPR-associated endonuclease Cas1</fullName>
        <ecNumber evidence="10">3.1.-.-</ecNumber>
    </recommendedName>
</protein>
<evidence type="ECO:0000256" key="9">
    <source>
        <dbReference type="ARBA" id="ARBA00038592"/>
    </source>
</evidence>
<comment type="caution">
    <text evidence="11">The sequence shown here is derived from an EMBL/GenBank/DDBJ whole genome shotgun (WGS) entry which is preliminary data.</text>
</comment>
<evidence type="ECO:0000313" key="12">
    <source>
        <dbReference type="Proteomes" id="UP000317371"/>
    </source>
</evidence>
<dbReference type="Gene3D" id="3.100.10.20">
    <property type="entry name" value="CRISPR-associated endonuclease Cas1, N-terminal domain"/>
    <property type="match status" value="1"/>
</dbReference>
<dbReference type="PANTHER" id="PTHR34353:SF2">
    <property type="entry name" value="CRISPR-ASSOCIATED ENDONUCLEASE CAS1 1"/>
    <property type="match status" value="1"/>
</dbReference>
<feature type="binding site" evidence="10">
    <location>
        <position position="224"/>
    </location>
    <ligand>
        <name>Mn(2+)</name>
        <dbReference type="ChEBI" id="CHEBI:29035"/>
    </ligand>
</feature>
<dbReference type="EC" id="3.1.-.-" evidence="10"/>
<dbReference type="InterPro" id="IPR042206">
    <property type="entry name" value="CRISPR-assoc_Cas1_C"/>
</dbReference>
<keyword evidence="1 10" id="KW-0540">Nuclease</keyword>
<evidence type="ECO:0000256" key="3">
    <source>
        <dbReference type="ARBA" id="ARBA00022759"/>
    </source>
</evidence>
<dbReference type="InterPro" id="IPR042211">
    <property type="entry name" value="CRISPR-assoc_Cas1_N"/>
</dbReference>